<keyword evidence="2 5" id="KW-0690">Ribosome biogenesis</keyword>
<reference evidence="7 8" key="1">
    <citation type="journal article" date="2018" name="ISME J.">
        <title>A methanotrophic archaeon couples anaerobic oxidation of methane to Fe(III) reduction.</title>
        <authorList>
            <person name="Cai C."/>
            <person name="Leu A.O."/>
            <person name="Xie G.J."/>
            <person name="Guo J."/>
            <person name="Feng Y."/>
            <person name="Zhao J.X."/>
            <person name="Tyson G.W."/>
            <person name="Yuan Z."/>
            <person name="Hu S."/>
        </authorList>
    </citation>
    <scope>NUCLEOTIDE SEQUENCE [LARGE SCALE GENOMIC DNA]</scope>
    <source>
        <strain evidence="7">FeB_12</strain>
    </source>
</reference>
<keyword evidence="1 5" id="KW-0963">Cytoplasm</keyword>
<evidence type="ECO:0000256" key="1">
    <source>
        <dbReference type="ARBA" id="ARBA00022490"/>
    </source>
</evidence>
<accession>A0A855X9H1</accession>
<dbReference type="Gene3D" id="3.30.420.140">
    <property type="entry name" value="YqgF/RNase H-like domain"/>
    <property type="match status" value="1"/>
</dbReference>
<keyword evidence="4 5" id="KW-0378">Hydrolase</keyword>
<dbReference type="NCBIfam" id="TIGR00250">
    <property type="entry name" value="RNAse_H_YqgF"/>
    <property type="match status" value="1"/>
</dbReference>
<evidence type="ECO:0000256" key="4">
    <source>
        <dbReference type="ARBA" id="ARBA00022801"/>
    </source>
</evidence>
<organism evidence="7 8">
    <name type="scientific">candidate division GN15 bacterium</name>
    <dbReference type="NCBI Taxonomy" id="2072418"/>
    <lineage>
        <taxon>Bacteria</taxon>
        <taxon>candidate division GN15</taxon>
    </lineage>
</organism>
<dbReference type="EC" id="3.1.-.-" evidence="5"/>
<dbReference type="CDD" id="cd16964">
    <property type="entry name" value="YqgF"/>
    <property type="match status" value="1"/>
</dbReference>
<dbReference type="InterPro" id="IPR006641">
    <property type="entry name" value="YqgF/RNaseH-like_dom"/>
</dbReference>
<dbReference type="InterPro" id="IPR012337">
    <property type="entry name" value="RNaseH-like_sf"/>
</dbReference>
<comment type="similarity">
    <text evidence="5">Belongs to the YqgF HJR family.</text>
</comment>
<dbReference type="GO" id="GO:0004518">
    <property type="term" value="F:nuclease activity"/>
    <property type="evidence" value="ECO:0007669"/>
    <property type="project" value="UniProtKB-KW"/>
</dbReference>
<dbReference type="SUPFAM" id="SSF53098">
    <property type="entry name" value="Ribonuclease H-like"/>
    <property type="match status" value="1"/>
</dbReference>
<evidence type="ECO:0000256" key="2">
    <source>
        <dbReference type="ARBA" id="ARBA00022517"/>
    </source>
</evidence>
<dbReference type="GO" id="GO:0016788">
    <property type="term" value="F:hydrolase activity, acting on ester bonds"/>
    <property type="evidence" value="ECO:0007669"/>
    <property type="project" value="UniProtKB-UniRule"/>
</dbReference>
<dbReference type="PANTHER" id="PTHR33317:SF4">
    <property type="entry name" value="POLYNUCLEOTIDYL TRANSFERASE, RIBONUCLEASE H-LIKE SUPERFAMILY PROTEIN"/>
    <property type="match status" value="1"/>
</dbReference>
<dbReference type="GO" id="GO:0005829">
    <property type="term" value="C:cytosol"/>
    <property type="evidence" value="ECO:0007669"/>
    <property type="project" value="TreeGrafter"/>
</dbReference>
<sequence>MSEASDQTILAIDYGSRRIGLAKSDPTGLIASPIGTLEVTSRRDALSKLRRVIDEIRPTAIVIGYPLLASGDMSDKCLEIDRFIEQLTDSYSGPLLRVDEAHSSTEAHQIIHAHGKRVGRQKKRIDKLAAVIILQRYLDETRNQ</sequence>
<evidence type="ECO:0000256" key="5">
    <source>
        <dbReference type="HAMAP-Rule" id="MF_00651"/>
    </source>
</evidence>
<dbReference type="GO" id="GO:0000967">
    <property type="term" value="P:rRNA 5'-end processing"/>
    <property type="evidence" value="ECO:0007669"/>
    <property type="project" value="UniProtKB-UniRule"/>
</dbReference>
<dbReference type="Proteomes" id="UP000250918">
    <property type="component" value="Unassembled WGS sequence"/>
</dbReference>
<comment type="function">
    <text evidence="5">Could be a nuclease involved in processing of the 5'-end of pre-16S rRNA.</text>
</comment>
<proteinExistence type="inferred from homology"/>
<comment type="subcellular location">
    <subcellularLocation>
        <location evidence="5">Cytoplasm</location>
    </subcellularLocation>
</comment>
<keyword evidence="3 5" id="KW-0540">Nuclease</keyword>
<feature type="domain" description="YqgF/RNase H-like" evidence="6">
    <location>
        <begin position="7"/>
        <end position="107"/>
    </location>
</feature>
<gene>
    <name evidence="7" type="ORF">C3F09_02645</name>
</gene>
<dbReference type="AlphaFoldDB" id="A0A855X9H1"/>
<comment type="caution">
    <text evidence="7">The sequence shown here is derived from an EMBL/GenBank/DDBJ whole genome shotgun (WGS) entry which is preliminary data.</text>
</comment>
<name>A0A855X9H1_9BACT</name>
<protein>
    <recommendedName>
        <fullName evidence="5">Putative pre-16S rRNA nuclease</fullName>
        <ecNumber evidence="5">3.1.-.-</ecNumber>
    </recommendedName>
</protein>
<dbReference type="Pfam" id="PF03652">
    <property type="entry name" value="RuvX"/>
    <property type="match status" value="1"/>
</dbReference>
<dbReference type="EMBL" id="PQAP01000011">
    <property type="protein sequence ID" value="PWB75276.1"/>
    <property type="molecule type" value="Genomic_DNA"/>
</dbReference>
<evidence type="ECO:0000313" key="7">
    <source>
        <dbReference type="EMBL" id="PWB75276.1"/>
    </source>
</evidence>
<evidence type="ECO:0000259" key="6">
    <source>
        <dbReference type="SMART" id="SM00732"/>
    </source>
</evidence>
<evidence type="ECO:0000256" key="3">
    <source>
        <dbReference type="ARBA" id="ARBA00022722"/>
    </source>
</evidence>
<dbReference type="PANTHER" id="PTHR33317">
    <property type="entry name" value="POLYNUCLEOTIDYL TRANSFERASE, RIBONUCLEASE H-LIKE SUPERFAMILY PROTEIN"/>
    <property type="match status" value="1"/>
</dbReference>
<dbReference type="HAMAP" id="MF_00651">
    <property type="entry name" value="Nuclease_YqgF"/>
    <property type="match status" value="1"/>
</dbReference>
<dbReference type="InterPro" id="IPR005227">
    <property type="entry name" value="YqgF"/>
</dbReference>
<evidence type="ECO:0000313" key="8">
    <source>
        <dbReference type="Proteomes" id="UP000250918"/>
    </source>
</evidence>
<dbReference type="SMART" id="SM00732">
    <property type="entry name" value="YqgFc"/>
    <property type="match status" value="1"/>
</dbReference>
<dbReference type="InterPro" id="IPR037027">
    <property type="entry name" value="YqgF/RNaseH-like_dom_sf"/>
</dbReference>